<dbReference type="PROSITE" id="PS00107">
    <property type="entry name" value="PROTEIN_KINASE_ATP"/>
    <property type="match status" value="1"/>
</dbReference>
<feature type="domain" description="Protein kinase" evidence="8">
    <location>
        <begin position="10"/>
        <end position="255"/>
    </location>
</feature>
<dbReference type="CDD" id="cd14014">
    <property type="entry name" value="STKc_PknB_like"/>
    <property type="match status" value="1"/>
</dbReference>
<protein>
    <recommendedName>
        <fullName evidence="2">non-specific serine/threonine protein kinase</fullName>
        <ecNumber evidence="2">2.7.11.1</ecNumber>
    </recommendedName>
</protein>
<name>A0A8J8MGA7_9FIRM</name>
<dbReference type="PANTHER" id="PTHR43671:SF13">
    <property type="entry name" value="SERINE_THREONINE-PROTEIN KINASE NEK2"/>
    <property type="match status" value="1"/>
</dbReference>
<dbReference type="EMBL" id="CP058649">
    <property type="protein sequence ID" value="QUI21257.1"/>
    <property type="molecule type" value="Genomic_DNA"/>
</dbReference>
<dbReference type="Gene3D" id="1.10.510.10">
    <property type="entry name" value="Transferase(Phosphotransferase) domain 1"/>
    <property type="match status" value="1"/>
</dbReference>
<dbReference type="SUPFAM" id="SSF56112">
    <property type="entry name" value="Protein kinase-like (PK-like)"/>
    <property type="match status" value="1"/>
</dbReference>
<evidence type="ECO:0000256" key="6">
    <source>
        <dbReference type="ARBA" id="ARBA00022840"/>
    </source>
</evidence>
<evidence type="ECO:0000256" key="1">
    <source>
        <dbReference type="ARBA" id="ARBA00010886"/>
    </source>
</evidence>
<dbReference type="InterPro" id="IPR008271">
    <property type="entry name" value="Ser/Thr_kinase_AS"/>
</dbReference>
<sequence>MVGSTHFGKYRVLEEIGRGGMSRVFLAENVKLGNKWAIKRIEKKDSVINLLAEPSMLKDLNHALIPRIVDIEEDEDYLYIIEEYVEGVTLKEYRQQHSTIDEPTIIHFGKLLCQVLDYLHSRKPYPIIYRDMKPGNIMITENQSIKLVDFGIAREYKNHGDTDTVLIGTHGYAAPEQYNSAWQSDARTDIYSLGVTLYYMATNRNLSKPPYKILPLREFGLYSQGLERVISKCTNFNPDDRYQSIEELEQDLDALAQPKEDKKQTLYQGIKPQTIGVISLTPRAGSTFLSVNLASALAHRNILVSLIEFPYNEPYIYDLIGVSNYTTISYYPVLQEINNNNMIYRDEITVIDDIMYLIHDPTREPIDHWDDDKSTKLLYAAKDSLISIVDIGYHYSLIEPILHEFDLIFVMYHAMPPEIMANYRLFEKIMAYGRKRNNVRFILNNDNEGIHKKELHQYLGIKPDLSIPRLPEEWIYGSAYKKKVPYQLSKYRGTFDTLFDPIYKEIMPKELWKKKKRKRKLF</sequence>
<dbReference type="InterPro" id="IPR027417">
    <property type="entry name" value="P-loop_NTPase"/>
</dbReference>
<dbReference type="InterPro" id="IPR050660">
    <property type="entry name" value="NEK_Ser/Thr_kinase"/>
</dbReference>
<dbReference type="AlphaFoldDB" id="A0A8J8MGA7"/>
<keyword evidence="5 9" id="KW-0418">Kinase</keyword>
<evidence type="ECO:0000313" key="10">
    <source>
        <dbReference type="Proteomes" id="UP000683246"/>
    </source>
</evidence>
<evidence type="ECO:0000256" key="3">
    <source>
        <dbReference type="ARBA" id="ARBA00022679"/>
    </source>
</evidence>
<dbReference type="SMART" id="SM00220">
    <property type="entry name" value="S_TKc"/>
    <property type="match status" value="1"/>
</dbReference>
<dbReference type="InterPro" id="IPR011009">
    <property type="entry name" value="Kinase-like_dom_sf"/>
</dbReference>
<keyword evidence="6 7" id="KW-0067">ATP-binding</keyword>
<dbReference type="RefSeq" id="WP_212696722.1">
    <property type="nucleotide sequence ID" value="NZ_CP058649.1"/>
</dbReference>
<dbReference type="PROSITE" id="PS50011">
    <property type="entry name" value="PROTEIN_KINASE_DOM"/>
    <property type="match status" value="1"/>
</dbReference>
<dbReference type="InterPro" id="IPR017441">
    <property type="entry name" value="Protein_kinase_ATP_BS"/>
</dbReference>
<keyword evidence="3" id="KW-0808">Transferase</keyword>
<dbReference type="InterPro" id="IPR000719">
    <property type="entry name" value="Prot_kinase_dom"/>
</dbReference>
<dbReference type="GO" id="GO:0004674">
    <property type="term" value="F:protein serine/threonine kinase activity"/>
    <property type="evidence" value="ECO:0007669"/>
    <property type="project" value="UniProtKB-EC"/>
</dbReference>
<dbReference type="Gene3D" id="3.40.50.300">
    <property type="entry name" value="P-loop containing nucleotide triphosphate hydrolases"/>
    <property type="match status" value="1"/>
</dbReference>
<keyword evidence="4 7" id="KW-0547">Nucleotide-binding</keyword>
<dbReference type="PROSITE" id="PS00108">
    <property type="entry name" value="PROTEIN_KINASE_ST"/>
    <property type="match status" value="1"/>
</dbReference>
<proteinExistence type="inferred from homology"/>
<dbReference type="EC" id="2.7.11.1" evidence="2"/>
<evidence type="ECO:0000256" key="2">
    <source>
        <dbReference type="ARBA" id="ARBA00012513"/>
    </source>
</evidence>
<dbReference type="SUPFAM" id="SSF52540">
    <property type="entry name" value="P-loop containing nucleoside triphosphate hydrolases"/>
    <property type="match status" value="1"/>
</dbReference>
<dbReference type="Proteomes" id="UP000683246">
    <property type="component" value="Chromosome"/>
</dbReference>
<evidence type="ECO:0000256" key="4">
    <source>
        <dbReference type="ARBA" id="ARBA00022741"/>
    </source>
</evidence>
<evidence type="ECO:0000256" key="5">
    <source>
        <dbReference type="ARBA" id="ARBA00022777"/>
    </source>
</evidence>
<dbReference type="GO" id="GO:0005524">
    <property type="term" value="F:ATP binding"/>
    <property type="evidence" value="ECO:0007669"/>
    <property type="project" value="UniProtKB-UniRule"/>
</dbReference>
<dbReference type="Gene3D" id="3.30.200.20">
    <property type="entry name" value="Phosphorylase Kinase, domain 1"/>
    <property type="match status" value="1"/>
</dbReference>
<evidence type="ECO:0000313" key="9">
    <source>
        <dbReference type="EMBL" id="QUI21257.1"/>
    </source>
</evidence>
<gene>
    <name evidence="9" type="ORF">HZI73_02705</name>
</gene>
<organism evidence="9 10">
    <name type="scientific">Vallitalea pronyensis</name>
    <dbReference type="NCBI Taxonomy" id="1348613"/>
    <lineage>
        <taxon>Bacteria</taxon>
        <taxon>Bacillati</taxon>
        <taxon>Bacillota</taxon>
        <taxon>Clostridia</taxon>
        <taxon>Lachnospirales</taxon>
        <taxon>Vallitaleaceae</taxon>
        <taxon>Vallitalea</taxon>
    </lineage>
</organism>
<evidence type="ECO:0000256" key="7">
    <source>
        <dbReference type="PROSITE-ProRule" id="PRU10141"/>
    </source>
</evidence>
<comment type="similarity">
    <text evidence="1">Belongs to the protein kinase superfamily. NEK Ser/Thr protein kinase family. NIMA subfamily.</text>
</comment>
<feature type="binding site" evidence="7">
    <location>
        <position position="39"/>
    </location>
    <ligand>
        <name>ATP</name>
        <dbReference type="ChEBI" id="CHEBI:30616"/>
    </ligand>
</feature>
<dbReference type="Pfam" id="PF00069">
    <property type="entry name" value="Pkinase"/>
    <property type="match status" value="1"/>
</dbReference>
<reference evidence="9" key="1">
    <citation type="submission" date="2020-07" db="EMBL/GenBank/DDBJ databases">
        <title>Vallitalea pronyensis genome.</title>
        <authorList>
            <person name="Postec A."/>
        </authorList>
    </citation>
    <scope>NUCLEOTIDE SEQUENCE</scope>
    <source>
        <strain evidence="9">FatNI3</strain>
    </source>
</reference>
<dbReference type="KEGG" id="vpy:HZI73_02705"/>
<keyword evidence="10" id="KW-1185">Reference proteome</keyword>
<dbReference type="PANTHER" id="PTHR43671">
    <property type="entry name" value="SERINE/THREONINE-PROTEIN KINASE NEK"/>
    <property type="match status" value="1"/>
</dbReference>
<accession>A0A8J8MGA7</accession>
<evidence type="ECO:0000259" key="8">
    <source>
        <dbReference type="PROSITE" id="PS50011"/>
    </source>
</evidence>